<gene>
    <name evidence="1" type="ORF">NQ491_05710</name>
</gene>
<keyword evidence="2" id="KW-1185">Reference proteome</keyword>
<dbReference type="GeneID" id="82891210"/>
<accession>A0ABY5UXA2</accession>
<reference evidence="1" key="1">
    <citation type="journal article" date="2022" name="Cell">
        <title>Design, construction, and in vivo augmentation of a complex gut microbiome.</title>
        <authorList>
            <person name="Cheng A.G."/>
            <person name="Ho P.Y."/>
            <person name="Aranda-Diaz A."/>
            <person name="Jain S."/>
            <person name="Yu F.B."/>
            <person name="Meng X."/>
            <person name="Wang M."/>
            <person name="Iakiviak M."/>
            <person name="Nagashima K."/>
            <person name="Zhao A."/>
            <person name="Murugkar P."/>
            <person name="Patil A."/>
            <person name="Atabakhsh K."/>
            <person name="Weakley A."/>
            <person name="Yan J."/>
            <person name="Brumbaugh A.R."/>
            <person name="Higginbottom S."/>
            <person name="Dimas A."/>
            <person name="Shiver A.L."/>
            <person name="Deutschbauer A."/>
            <person name="Neff N."/>
            <person name="Sonnenburg J.L."/>
            <person name="Huang K.C."/>
            <person name="Fischbach M.A."/>
        </authorList>
    </citation>
    <scope>NUCLEOTIDE SEQUENCE</scope>
    <source>
        <strain evidence="1">AP11</strain>
    </source>
</reference>
<dbReference type="Proteomes" id="UP001059295">
    <property type="component" value="Chromosome"/>
</dbReference>
<name>A0ABY5UXA2_9BACT</name>
<dbReference type="EMBL" id="CP102294">
    <property type="protein sequence ID" value="UWN56169.1"/>
    <property type="molecule type" value="Genomic_DNA"/>
</dbReference>
<dbReference type="RefSeq" id="WP_019245940.1">
    <property type="nucleotide sequence ID" value="NZ_CAPH01000013.1"/>
</dbReference>
<protein>
    <submittedName>
        <fullName evidence="1">Uncharacterized protein</fullName>
    </submittedName>
</protein>
<evidence type="ECO:0000313" key="2">
    <source>
        <dbReference type="Proteomes" id="UP001059295"/>
    </source>
</evidence>
<proteinExistence type="predicted"/>
<organism evidence="1 2">
    <name type="scientific">Alistipes ihumii AP11</name>
    <dbReference type="NCBI Taxonomy" id="1211813"/>
    <lineage>
        <taxon>Bacteria</taxon>
        <taxon>Pseudomonadati</taxon>
        <taxon>Bacteroidota</taxon>
        <taxon>Bacteroidia</taxon>
        <taxon>Bacteroidales</taxon>
        <taxon>Rikenellaceae</taxon>
        <taxon>Alistipes</taxon>
    </lineage>
</organism>
<evidence type="ECO:0000313" key="1">
    <source>
        <dbReference type="EMBL" id="UWN56169.1"/>
    </source>
</evidence>
<sequence length="92" mass="11125">MITINDRMYEKIADLLLRRIEETHFFNGTIEYDTDEFYSSLVCTLIVCRDQENGRILSVLPVWWDFSLFQAEGEQTTDFSWNELNRFLERKF</sequence>